<feature type="chain" id="PRO_5032424880" description="PIFI-like Ig-like domain-containing protein" evidence="1">
    <location>
        <begin position="16"/>
        <end position="95"/>
    </location>
</feature>
<evidence type="ECO:0000313" key="3">
    <source>
        <dbReference type="EMBL" id="MQM21223.1"/>
    </source>
</evidence>
<keyword evidence="1" id="KW-0732">Signal</keyword>
<name>A0A843XPX9_COLES</name>
<feature type="non-terminal residue" evidence="3">
    <location>
        <position position="95"/>
    </location>
</feature>
<dbReference type="Proteomes" id="UP000652761">
    <property type="component" value="Unassembled WGS sequence"/>
</dbReference>
<proteinExistence type="predicted"/>
<dbReference type="Pfam" id="PF25419">
    <property type="entry name" value="Ig_PIFI"/>
    <property type="match status" value="1"/>
</dbReference>
<evidence type="ECO:0000256" key="1">
    <source>
        <dbReference type="SAM" id="SignalP"/>
    </source>
</evidence>
<protein>
    <recommendedName>
        <fullName evidence="2">PIFI-like Ig-like domain-containing protein</fullName>
    </recommendedName>
</protein>
<dbReference type="InterPro" id="IPR057612">
    <property type="entry name" value="Ig_PIFI"/>
</dbReference>
<evidence type="ECO:0000313" key="4">
    <source>
        <dbReference type="Proteomes" id="UP000652761"/>
    </source>
</evidence>
<reference evidence="3" key="1">
    <citation type="submission" date="2017-07" db="EMBL/GenBank/DDBJ databases">
        <title>Taro Niue Genome Assembly and Annotation.</title>
        <authorList>
            <person name="Atibalentja N."/>
            <person name="Keating K."/>
            <person name="Fields C.J."/>
        </authorList>
    </citation>
    <scope>NUCLEOTIDE SEQUENCE</scope>
    <source>
        <strain evidence="3">Niue_2</strain>
        <tissue evidence="3">Leaf</tissue>
    </source>
</reference>
<feature type="signal peptide" evidence="1">
    <location>
        <begin position="1"/>
        <end position="15"/>
    </location>
</feature>
<feature type="domain" description="PIFI-like Ig-like" evidence="2">
    <location>
        <begin position="15"/>
        <end position="64"/>
    </location>
</feature>
<dbReference type="AlphaFoldDB" id="A0A843XPX9"/>
<dbReference type="EMBL" id="NMUH01010747">
    <property type="protein sequence ID" value="MQM21223.1"/>
    <property type="molecule type" value="Genomic_DNA"/>
</dbReference>
<sequence>LSILVLYKCILPTWAEFDIGKAPVYWKTMNGLPPMSGEKLMLFYNPAASKLVPKNDFGIAFHGTHIYELLSFLHLFLVNKCSPSDKKLSITYRGL</sequence>
<dbReference type="OrthoDB" id="1900123at2759"/>
<organism evidence="3 4">
    <name type="scientific">Colocasia esculenta</name>
    <name type="common">Wild taro</name>
    <name type="synonym">Arum esculentum</name>
    <dbReference type="NCBI Taxonomy" id="4460"/>
    <lineage>
        <taxon>Eukaryota</taxon>
        <taxon>Viridiplantae</taxon>
        <taxon>Streptophyta</taxon>
        <taxon>Embryophyta</taxon>
        <taxon>Tracheophyta</taxon>
        <taxon>Spermatophyta</taxon>
        <taxon>Magnoliopsida</taxon>
        <taxon>Liliopsida</taxon>
        <taxon>Araceae</taxon>
        <taxon>Aroideae</taxon>
        <taxon>Colocasieae</taxon>
        <taxon>Colocasia</taxon>
    </lineage>
</organism>
<comment type="caution">
    <text evidence="3">The sequence shown here is derived from an EMBL/GenBank/DDBJ whole genome shotgun (WGS) entry which is preliminary data.</text>
</comment>
<keyword evidence="4" id="KW-1185">Reference proteome</keyword>
<accession>A0A843XPX9</accession>
<gene>
    <name evidence="3" type="ORF">Taro_054258</name>
</gene>
<evidence type="ECO:0000259" key="2">
    <source>
        <dbReference type="Pfam" id="PF25419"/>
    </source>
</evidence>